<feature type="active site" description="Charge relay system" evidence="8 9">
    <location>
        <position position="469"/>
    </location>
</feature>
<dbReference type="GO" id="GO:0004252">
    <property type="term" value="F:serine-type endopeptidase activity"/>
    <property type="evidence" value="ECO:0007669"/>
    <property type="project" value="UniProtKB-UniRule"/>
</dbReference>
<proteinExistence type="inferred from homology"/>
<name>A0A426YQ98_ENSVE</name>
<evidence type="ECO:0000313" key="14">
    <source>
        <dbReference type="Proteomes" id="UP000287651"/>
    </source>
</evidence>
<accession>A0A426YQ98</accession>
<dbReference type="GO" id="GO:0005975">
    <property type="term" value="P:carbohydrate metabolic process"/>
    <property type="evidence" value="ECO:0007669"/>
    <property type="project" value="InterPro"/>
</dbReference>
<protein>
    <recommendedName>
        <fullName evidence="12">X8 domain-containing protein</fullName>
    </recommendedName>
</protein>
<dbReference type="InterPro" id="IPR000209">
    <property type="entry name" value="Peptidase_S8/S53_dom"/>
</dbReference>
<dbReference type="Pfam" id="PF00332">
    <property type="entry name" value="Glyco_hydro_17"/>
    <property type="match status" value="1"/>
</dbReference>
<evidence type="ECO:0000256" key="3">
    <source>
        <dbReference type="ARBA" id="ARBA00022670"/>
    </source>
</evidence>
<evidence type="ECO:0000256" key="6">
    <source>
        <dbReference type="ARBA" id="ARBA00022825"/>
    </source>
</evidence>
<dbReference type="PRINTS" id="PR00723">
    <property type="entry name" value="SUBTILISIN"/>
</dbReference>
<feature type="domain" description="X8" evidence="12">
    <location>
        <begin position="227"/>
        <end position="312"/>
    </location>
</feature>
<keyword evidence="6 9" id="KW-0720">Serine protease</keyword>
<dbReference type="Gene3D" id="3.40.50.200">
    <property type="entry name" value="Peptidase S8/S53 domain"/>
    <property type="match status" value="2"/>
</dbReference>
<dbReference type="InterPro" id="IPR012946">
    <property type="entry name" value="X8"/>
</dbReference>
<organism evidence="13 14">
    <name type="scientific">Ensete ventricosum</name>
    <name type="common">Abyssinian banana</name>
    <name type="synonym">Musa ensete</name>
    <dbReference type="NCBI Taxonomy" id="4639"/>
    <lineage>
        <taxon>Eukaryota</taxon>
        <taxon>Viridiplantae</taxon>
        <taxon>Streptophyta</taxon>
        <taxon>Embryophyta</taxon>
        <taxon>Tracheophyta</taxon>
        <taxon>Spermatophyta</taxon>
        <taxon>Magnoliopsida</taxon>
        <taxon>Liliopsida</taxon>
        <taxon>Zingiberales</taxon>
        <taxon>Musaceae</taxon>
        <taxon>Ensete</taxon>
    </lineage>
</organism>
<dbReference type="InterPro" id="IPR017853">
    <property type="entry name" value="GH"/>
</dbReference>
<evidence type="ECO:0000313" key="13">
    <source>
        <dbReference type="EMBL" id="RRT53895.1"/>
    </source>
</evidence>
<dbReference type="PANTHER" id="PTHR10795">
    <property type="entry name" value="PROPROTEIN CONVERTASE SUBTILISIN/KEXIN"/>
    <property type="match status" value="1"/>
</dbReference>
<dbReference type="InterPro" id="IPR015500">
    <property type="entry name" value="Peptidase_S8_subtilisin-rel"/>
</dbReference>
<gene>
    <name evidence="13" type="ORF">B296_00018061</name>
</gene>
<keyword evidence="5 9" id="KW-0378">Hydrolase</keyword>
<dbReference type="InterPro" id="IPR045051">
    <property type="entry name" value="SBT"/>
</dbReference>
<evidence type="ECO:0000256" key="10">
    <source>
        <dbReference type="RuleBase" id="RU004335"/>
    </source>
</evidence>
<keyword evidence="7 11" id="KW-0326">Glycosidase</keyword>
<dbReference type="PROSITE" id="PS00587">
    <property type="entry name" value="GLYCOSYL_HYDROL_F17"/>
    <property type="match status" value="1"/>
</dbReference>
<dbReference type="FunFam" id="3.50.30.30:FF:000005">
    <property type="entry name" value="subtilisin-like protease SBT1.5"/>
    <property type="match status" value="1"/>
</dbReference>
<feature type="active site" description="Charge relay system" evidence="8 9">
    <location>
        <position position="824"/>
    </location>
</feature>
<evidence type="ECO:0000259" key="12">
    <source>
        <dbReference type="SMART" id="SM00768"/>
    </source>
</evidence>
<dbReference type="CDD" id="cd04852">
    <property type="entry name" value="Peptidases_S8_3"/>
    <property type="match status" value="1"/>
</dbReference>
<dbReference type="InterPro" id="IPR034197">
    <property type="entry name" value="Peptidases_S8_3"/>
</dbReference>
<reference evidence="13 14" key="1">
    <citation type="journal article" date="2014" name="Agronomy (Basel)">
        <title>A Draft Genome Sequence for Ensete ventricosum, the Drought-Tolerant Tree Against Hunger.</title>
        <authorList>
            <person name="Harrison J."/>
            <person name="Moore K.A."/>
            <person name="Paszkiewicz K."/>
            <person name="Jones T."/>
            <person name="Grant M."/>
            <person name="Ambacheew D."/>
            <person name="Muzemil S."/>
            <person name="Studholme D.J."/>
        </authorList>
    </citation>
    <scope>NUCLEOTIDE SEQUENCE [LARGE SCALE GENOMIC DNA]</scope>
</reference>
<dbReference type="SMART" id="SM00768">
    <property type="entry name" value="X8"/>
    <property type="match status" value="1"/>
</dbReference>
<dbReference type="GO" id="GO:0006508">
    <property type="term" value="P:proteolysis"/>
    <property type="evidence" value="ECO:0007669"/>
    <property type="project" value="UniProtKB-KW"/>
</dbReference>
<sequence>MLNLQQSLARANLAGYIKLVVPCNADAYQSASVPSQGAFRPELTQMMTQLVSFLNSNGSPFVVNIYPFLSLYQSADFPQDYAFFEGSSHPVVDGQNVYYNAFDGNFDTLVAALSKIGYGQMPVAVGEVGWPTEGAPSANLSAARAFNQGLIGHVLSNKGTPLRPGIPPVDIYLFSLLDEEQKNVLPGYFERHWGIYSFDGQAKYPLNLGSGNGWLKNARNVPYLPSRWCIANPSQDLTGVTNHVKLACSFADCTTLYYGGSCNTIGEKGNISYAFNSYYQLQKQDSKSCDFDGLGIVTFLDPSRGTRSLCSLLLVHETYQWLCCDVGRGRSDADLRLEFSSCVELFLLFLVTLTRVCDLGFAFLPAEHPDVISVFENTMKTLHTTRSWDVMGGFLNKQGKAHPESIWARADYGDDIIVANFDTGSSSIPPSMPSFLPSFSVWIIFDGAAFPFVSASPPVEYSPRDSEGHGTHTLSTAAGGSVRGANIYGKAEGTARGGSPHARVAAYKVCWGLCADADLLAAFDDAIHDGVDVISLSVGGLPSEYLFDSIALGSFHAVQRGITVVCSAGNDGPTPGTVSNVAPWLVTVGASTIDREFYSLVTLGNNKKIKLQRVVSQGVSLSPKSLPAHKPYPLVDGSNAKLPNASAEEAGWCYPGTLDPEKVGGKIVVCTRDTSLARAAKGVDVLKAGGAGMILANSEEEGNSLVADPHFLPASMITYKDALRLSSYLKSTNCGSETSAGHGFFLISRPQSYQSRDSQGRNLLPSSVCCLSIDRITHDSFFLLQPDITAPGVDILAAFTHEVGPTMLDLDKRRVRFNVMSGTSMSCPHVSGIAGLLKKLHPRWSPAAIRSAIMTTGKKR</sequence>
<dbReference type="InterPro" id="IPR036852">
    <property type="entry name" value="Peptidase_S8/S53_dom_sf"/>
</dbReference>
<dbReference type="Pfam" id="PF00082">
    <property type="entry name" value="Peptidase_S8"/>
    <property type="match status" value="1"/>
</dbReference>
<comment type="similarity">
    <text evidence="2 9">Belongs to the peptidase S8 family.</text>
</comment>
<feature type="active site" description="Charge relay system" evidence="8 9">
    <location>
        <position position="422"/>
    </location>
</feature>
<dbReference type="PROSITE" id="PS00138">
    <property type="entry name" value="SUBTILASE_SER"/>
    <property type="match status" value="1"/>
</dbReference>
<evidence type="ECO:0000256" key="4">
    <source>
        <dbReference type="ARBA" id="ARBA00022729"/>
    </source>
</evidence>
<evidence type="ECO:0000256" key="8">
    <source>
        <dbReference type="PIRSR" id="PIRSR615500-1"/>
    </source>
</evidence>
<evidence type="ECO:0000256" key="2">
    <source>
        <dbReference type="ARBA" id="ARBA00011073"/>
    </source>
</evidence>
<dbReference type="SUPFAM" id="SSF52743">
    <property type="entry name" value="Subtilisin-like"/>
    <property type="match status" value="1"/>
</dbReference>
<comment type="similarity">
    <text evidence="1 10">Belongs to the glycosyl hydrolase 17 family.</text>
</comment>
<dbReference type="Gene3D" id="1.20.58.1040">
    <property type="match status" value="1"/>
</dbReference>
<evidence type="ECO:0000256" key="7">
    <source>
        <dbReference type="ARBA" id="ARBA00023295"/>
    </source>
</evidence>
<dbReference type="CDD" id="cd02120">
    <property type="entry name" value="PA_subtilisin_like"/>
    <property type="match status" value="1"/>
</dbReference>
<dbReference type="Pfam" id="PF07983">
    <property type="entry name" value="X8"/>
    <property type="match status" value="1"/>
</dbReference>
<dbReference type="InterPro" id="IPR023828">
    <property type="entry name" value="Peptidase_S8_Ser-AS"/>
</dbReference>
<dbReference type="GO" id="GO:0004553">
    <property type="term" value="F:hydrolase activity, hydrolyzing O-glycosyl compounds"/>
    <property type="evidence" value="ECO:0007669"/>
    <property type="project" value="InterPro"/>
</dbReference>
<dbReference type="AlphaFoldDB" id="A0A426YQ98"/>
<evidence type="ECO:0000256" key="9">
    <source>
        <dbReference type="PROSITE-ProRule" id="PRU01240"/>
    </source>
</evidence>
<dbReference type="SUPFAM" id="SSF51445">
    <property type="entry name" value="(Trans)glycosidases"/>
    <property type="match status" value="1"/>
</dbReference>
<keyword evidence="4" id="KW-0732">Signal</keyword>
<comment type="caution">
    <text evidence="13">The sequence shown here is derived from an EMBL/GenBank/DDBJ whole genome shotgun (WGS) entry which is preliminary data.</text>
</comment>
<dbReference type="InterPro" id="IPR003137">
    <property type="entry name" value="PA_domain"/>
</dbReference>
<dbReference type="InterPro" id="IPR000490">
    <property type="entry name" value="Glyco_hydro_17"/>
</dbReference>
<keyword evidence="3 9" id="KW-0645">Protease</keyword>
<evidence type="ECO:0000256" key="1">
    <source>
        <dbReference type="ARBA" id="ARBA00008773"/>
    </source>
</evidence>
<dbReference type="EMBL" id="AMZH03010884">
    <property type="protein sequence ID" value="RRT53895.1"/>
    <property type="molecule type" value="Genomic_DNA"/>
</dbReference>
<dbReference type="Pfam" id="PF02225">
    <property type="entry name" value="PA"/>
    <property type="match status" value="1"/>
</dbReference>
<evidence type="ECO:0000256" key="5">
    <source>
        <dbReference type="ARBA" id="ARBA00022801"/>
    </source>
</evidence>
<dbReference type="Proteomes" id="UP000287651">
    <property type="component" value="Unassembled WGS sequence"/>
</dbReference>
<dbReference type="PROSITE" id="PS51892">
    <property type="entry name" value="SUBTILASE"/>
    <property type="match status" value="1"/>
</dbReference>
<dbReference type="Gene3D" id="3.20.20.80">
    <property type="entry name" value="Glycosidases"/>
    <property type="match status" value="1"/>
</dbReference>
<evidence type="ECO:0000256" key="11">
    <source>
        <dbReference type="RuleBase" id="RU004336"/>
    </source>
</evidence>